<accession>A0AAQ2C6X5</accession>
<organism evidence="2 3">
    <name type="scientific">Cryobacterium shii</name>
    <dbReference type="NCBI Taxonomy" id="1259235"/>
    <lineage>
        <taxon>Bacteria</taxon>
        <taxon>Bacillati</taxon>
        <taxon>Actinomycetota</taxon>
        <taxon>Actinomycetes</taxon>
        <taxon>Micrococcales</taxon>
        <taxon>Microbacteriaceae</taxon>
        <taxon>Cryobacterium</taxon>
    </lineage>
</organism>
<dbReference type="RefSeq" id="WP_134451216.1">
    <property type="nucleotide sequence ID" value="NZ_SOFY01000031.1"/>
</dbReference>
<dbReference type="EMBL" id="SOFY01000031">
    <property type="protein sequence ID" value="TFC48911.1"/>
    <property type="molecule type" value="Genomic_DNA"/>
</dbReference>
<evidence type="ECO:0000313" key="2">
    <source>
        <dbReference type="EMBL" id="TFC48911.1"/>
    </source>
</evidence>
<feature type="region of interest" description="Disordered" evidence="1">
    <location>
        <begin position="1"/>
        <end position="62"/>
    </location>
</feature>
<evidence type="ECO:0000313" key="3">
    <source>
        <dbReference type="Proteomes" id="UP000297403"/>
    </source>
</evidence>
<keyword evidence="3" id="KW-1185">Reference proteome</keyword>
<name>A0AAQ2C6X5_9MICO</name>
<gene>
    <name evidence="2" type="ORF">E3O49_06790</name>
</gene>
<reference evidence="2 3" key="1">
    <citation type="submission" date="2019-03" db="EMBL/GenBank/DDBJ databases">
        <title>Genomics of glacier-inhabiting Cryobacterium strains.</title>
        <authorList>
            <person name="Liu Q."/>
            <person name="Xin Y.-H."/>
        </authorList>
    </citation>
    <scope>NUCLEOTIDE SEQUENCE [LARGE SCALE GENOMIC DNA]</scope>
    <source>
        <strain evidence="3">TMT1-22</strain>
    </source>
</reference>
<sequence>MSSLKPGNAAPNSGQYRQVGPRGGNTGHEVTAVQGKPLPPTQRPGQTYVLADRTANAAGGKK</sequence>
<protein>
    <recommendedName>
        <fullName evidence="4">YjzC family protein</fullName>
    </recommendedName>
</protein>
<evidence type="ECO:0008006" key="4">
    <source>
        <dbReference type="Google" id="ProtNLM"/>
    </source>
</evidence>
<dbReference type="AlphaFoldDB" id="A0AAQ2C6X5"/>
<dbReference type="Proteomes" id="UP000297403">
    <property type="component" value="Unassembled WGS sequence"/>
</dbReference>
<feature type="compositionally biased region" description="Polar residues" evidence="1">
    <location>
        <begin position="1"/>
        <end position="16"/>
    </location>
</feature>
<proteinExistence type="predicted"/>
<comment type="caution">
    <text evidence="2">The sequence shown here is derived from an EMBL/GenBank/DDBJ whole genome shotgun (WGS) entry which is preliminary data.</text>
</comment>
<evidence type="ECO:0000256" key="1">
    <source>
        <dbReference type="SAM" id="MobiDB-lite"/>
    </source>
</evidence>